<protein>
    <recommendedName>
        <fullName evidence="3">Bacterial transcriptional activator domain-containing protein</fullName>
    </recommendedName>
</protein>
<evidence type="ECO:0000313" key="1">
    <source>
        <dbReference type="EMBL" id="RJF68964.1"/>
    </source>
</evidence>
<gene>
    <name evidence="1" type="ORF">D3875_21775</name>
</gene>
<evidence type="ECO:0008006" key="3">
    <source>
        <dbReference type="Google" id="ProtNLM"/>
    </source>
</evidence>
<comment type="caution">
    <text evidence="1">The sequence shown here is derived from an EMBL/GenBank/DDBJ whole genome shotgun (WGS) entry which is preliminary data.</text>
</comment>
<dbReference type="Gene3D" id="1.10.10.10">
    <property type="entry name" value="Winged helix-like DNA-binding domain superfamily/Winged helix DNA-binding domain"/>
    <property type="match status" value="1"/>
</dbReference>
<organism evidence="1 2">
    <name type="scientific">Deinococcus cavernae</name>
    <dbReference type="NCBI Taxonomy" id="2320857"/>
    <lineage>
        <taxon>Bacteria</taxon>
        <taxon>Thermotogati</taxon>
        <taxon>Deinococcota</taxon>
        <taxon>Deinococci</taxon>
        <taxon>Deinococcales</taxon>
        <taxon>Deinococcaceae</taxon>
        <taxon>Deinococcus</taxon>
    </lineage>
</organism>
<dbReference type="AlphaFoldDB" id="A0A418UZR5"/>
<name>A0A418UZR5_9DEIO</name>
<sequence length="586" mass="64932">MTVRGWQAFRDGHYNLVVAELRGRMDLTPDELALLGRAELRLGLFYEAELHVYRPHLAGSGAGTAGLLAFLARSGQQRALHDLLAQTPPADELAPQGLDARAWTALLLGDSVNALAWASQAAARWLAQGREQDAGVSLAVMAFLWGVGGNLSRAEQGLRMALSVLPEIPDAAPRLRALALLSWVQGMAGRLTDAKPTLAQAEALLLKVQDVEATQIVLHVRYHLAQWAGETAPNPLDVLGEHLHESDVWRVPFTYSALESALRDGEYAAAFLHLATLKRTELHPAHLAYLEGQLCARLGETERACELLRGAARVFGEQADRLHEAHCQYLLAELLDDLTLRKEALETALKTPLISELRRLCWPVPGPAHWPADAGYAARHQAYLRHLQPPPSKPTVTITTLGTVAVELDGRQVNAPAELLSLLLLKGKLTRSELELHLYPERSASAAESAVKQDIYRVRQVLGRDAITSSGTYHAKYYALSPDYRWQLDALRVLRGCESFDSVEVFSVLRGPFLPACEHEWALEFRVQLELMVERMVEGLGDYYQKNDMPLNAHGLAMDFVRSYPHRLDGWHERLARLEAQLSPST</sequence>
<dbReference type="SUPFAM" id="SSF48452">
    <property type="entry name" value="TPR-like"/>
    <property type="match status" value="1"/>
</dbReference>
<dbReference type="InterPro" id="IPR036388">
    <property type="entry name" value="WH-like_DNA-bd_sf"/>
</dbReference>
<dbReference type="EMBL" id="QYUJ01000030">
    <property type="protein sequence ID" value="RJF68964.1"/>
    <property type="molecule type" value="Genomic_DNA"/>
</dbReference>
<dbReference type="RefSeq" id="WP_119766831.1">
    <property type="nucleotide sequence ID" value="NZ_QYUJ01000030.1"/>
</dbReference>
<evidence type="ECO:0000313" key="2">
    <source>
        <dbReference type="Proteomes" id="UP000286287"/>
    </source>
</evidence>
<dbReference type="GO" id="GO:0006355">
    <property type="term" value="P:regulation of DNA-templated transcription"/>
    <property type="evidence" value="ECO:0007669"/>
    <property type="project" value="TreeGrafter"/>
</dbReference>
<accession>A0A418UZR5</accession>
<dbReference type="OrthoDB" id="51888at2"/>
<dbReference type="GO" id="GO:0003677">
    <property type="term" value="F:DNA binding"/>
    <property type="evidence" value="ECO:0007669"/>
    <property type="project" value="TreeGrafter"/>
</dbReference>
<dbReference type="InterPro" id="IPR051677">
    <property type="entry name" value="AfsR-DnrI-RedD_regulator"/>
</dbReference>
<dbReference type="InterPro" id="IPR011990">
    <property type="entry name" value="TPR-like_helical_dom_sf"/>
</dbReference>
<reference evidence="1 2" key="1">
    <citation type="submission" date="2018-09" db="EMBL/GenBank/DDBJ databases">
        <authorList>
            <person name="Zhu H."/>
        </authorList>
    </citation>
    <scope>NUCLEOTIDE SEQUENCE [LARGE SCALE GENOMIC DNA]</scope>
    <source>
        <strain evidence="1 2">K2S05-167</strain>
    </source>
</reference>
<dbReference type="PANTHER" id="PTHR35807">
    <property type="entry name" value="TRANSCRIPTIONAL REGULATOR REDD-RELATED"/>
    <property type="match status" value="1"/>
</dbReference>
<dbReference type="PANTHER" id="PTHR35807:SF1">
    <property type="entry name" value="TRANSCRIPTIONAL REGULATOR REDD"/>
    <property type="match status" value="1"/>
</dbReference>
<dbReference type="Proteomes" id="UP000286287">
    <property type="component" value="Unassembled WGS sequence"/>
</dbReference>
<keyword evidence="2" id="KW-1185">Reference proteome</keyword>
<proteinExistence type="predicted"/>